<dbReference type="PANTHER" id="PTHR43309:SF5">
    <property type="entry name" value="5-OXOPROLINASE SUBUNIT C"/>
    <property type="match status" value="1"/>
</dbReference>
<dbReference type="NCBIfam" id="TIGR00724">
    <property type="entry name" value="urea_amlyse_rel"/>
    <property type="match status" value="1"/>
</dbReference>
<dbReference type="EMBL" id="AZEG01000045">
    <property type="protein sequence ID" value="KRL33708.1"/>
    <property type="molecule type" value="Genomic_DNA"/>
</dbReference>
<dbReference type="Proteomes" id="UP000051155">
    <property type="component" value="Unassembled WGS sequence"/>
</dbReference>
<feature type="domain" description="Carboxyltransferase" evidence="4">
    <location>
        <begin position="25"/>
        <end position="306"/>
    </location>
</feature>
<dbReference type="PATRIC" id="fig|1423812.3.peg.1942"/>
<evidence type="ECO:0000313" key="6">
    <source>
        <dbReference type="Proteomes" id="UP000051155"/>
    </source>
</evidence>
<accession>A0A0R1PNF1</accession>
<dbReference type="GO" id="GO:0005524">
    <property type="term" value="F:ATP binding"/>
    <property type="evidence" value="ECO:0007669"/>
    <property type="project" value="UniProtKB-KW"/>
</dbReference>
<keyword evidence="3" id="KW-0067">ATP-binding</keyword>
<evidence type="ECO:0000259" key="4">
    <source>
        <dbReference type="SMART" id="SM00797"/>
    </source>
</evidence>
<gene>
    <name evidence="5" type="ORF">FD20_GL001825</name>
</gene>
<sequence length="341" mass="37648">MKIVEVLEAGLVTTIQDLGRPGYQGDGVPVSGAVDTMAHRMANILVGNDKEAATLEFCMLGPKLKFACKTFIAVTGGASQPLIDGKPIFLNKVYSVKSGSVLSFKPMTSDRYGYIAVANGGFLIKPLLNSRATTVRLKLGGFKGRCVREGDHLPIAECFRMPSFQYREFSHDKKSESEKNSEIRFIKGPQWDLFTSEAQMQFCRSFFTISQQADRMGYRLDGEKMSVPESNMLSEGTVLGNIQITRDGRPIVLLADRQTTGGYPVIATIIAADLSKFVQLSSRQQIHFQPVSLDKASSALVAQNSELKKFKLFLETKRYQYPIGPIRKAAQKLEILLDGNG</sequence>
<dbReference type="InterPro" id="IPR029000">
    <property type="entry name" value="Cyclophilin-like_dom_sf"/>
</dbReference>
<proteinExistence type="predicted"/>
<comment type="caution">
    <text evidence="5">The sequence shown here is derived from an EMBL/GenBank/DDBJ whole genome shotgun (WGS) entry which is preliminary data.</text>
</comment>
<dbReference type="RefSeq" id="WP_057738679.1">
    <property type="nucleotide sequence ID" value="NZ_AZEG01000045.1"/>
</dbReference>
<keyword evidence="6" id="KW-1185">Reference proteome</keyword>
<keyword evidence="1" id="KW-0547">Nucleotide-binding</keyword>
<protein>
    <recommendedName>
        <fullName evidence="4">Carboxyltransferase domain-containing protein</fullName>
    </recommendedName>
</protein>
<evidence type="ECO:0000256" key="3">
    <source>
        <dbReference type="ARBA" id="ARBA00022840"/>
    </source>
</evidence>
<organism evidence="5 6">
    <name type="scientific">Liquorilactobacillus uvarum DSM 19971</name>
    <dbReference type="NCBI Taxonomy" id="1423812"/>
    <lineage>
        <taxon>Bacteria</taxon>
        <taxon>Bacillati</taxon>
        <taxon>Bacillota</taxon>
        <taxon>Bacilli</taxon>
        <taxon>Lactobacillales</taxon>
        <taxon>Lactobacillaceae</taxon>
        <taxon>Liquorilactobacillus</taxon>
    </lineage>
</organism>
<dbReference type="STRING" id="1423812.FD20_GL001825"/>
<dbReference type="SMART" id="SM00797">
    <property type="entry name" value="AHS2"/>
    <property type="match status" value="1"/>
</dbReference>
<evidence type="ECO:0000313" key="5">
    <source>
        <dbReference type="EMBL" id="KRL33708.1"/>
    </source>
</evidence>
<evidence type="ECO:0000256" key="1">
    <source>
        <dbReference type="ARBA" id="ARBA00022741"/>
    </source>
</evidence>
<dbReference type="PANTHER" id="PTHR43309">
    <property type="entry name" value="5-OXOPROLINASE SUBUNIT C"/>
    <property type="match status" value="1"/>
</dbReference>
<name>A0A0R1PNF1_9LACO</name>
<dbReference type="GO" id="GO:0016787">
    <property type="term" value="F:hydrolase activity"/>
    <property type="evidence" value="ECO:0007669"/>
    <property type="project" value="UniProtKB-KW"/>
</dbReference>
<reference evidence="5 6" key="1">
    <citation type="journal article" date="2015" name="Genome Announc.">
        <title>Expanding the biotechnology potential of lactobacilli through comparative genomics of 213 strains and associated genera.</title>
        <authorList>
            <person name="Sun Z."/>
            <person name="Harris H.M."/>
            <person name="McCann A."/>
            <person name="Guo C."/>
            <person name="Argimon S."/>
            <person name="Zhang W."/>
            <person name="Yang X."/>
            <person name="Jeffery I.B."/>
            <person name="Cooney J.C."/>
            <person name="Kagawa T.F."/>
            <person name="Liu W."/>
            <person name="Song Y."/>
            <person name="Salvetti E."/>
            <person name="Wrobel A."/>
            <person name="Rasinkangas P."/>
            <person name="Parkhill J."/>
            <person name="Rea M.C."/>
            <person name="O'Sullivan O."/>
            <person name="Ritari J."/>
            <person name="Douillard F.P."/>
            <person name="Paul Ross R."/>
            <person name="Yang R."/>
            <person name="Briner A.E."/>
            <person name="Felis G.E."/>
            <person name="de Vos W.M."/>
            <person name="Barrangou R."/>
            <person name="Klaenhammer T.R."/>
            <person name="Caufield P.W."/>
            <person name="Cui Y."/>
            <person name="Zhang H."/>
            <person name="O'Toole P.W."/>
        </authorList>
    </citation>
    <scope>NUCLEOTIDE SEQUENCE [LARGE SCALE GENOMIC DNA]</scope>
    <source>
        <strain evidence="5 6">DSM 19971</strain>
    </source>
</reference>
<evidence type="ECO:0000256" key="2">
    <source>
        <dbReference type="ARBA" id="ARBA00022801"/>
    </source>
</evidence>
<keyword evidence="2" id="KW-0378">Hydrolase</keyword>
<dbReference type="Gene3D" id="2.40.100.10">
    <property type="entry name" value="Cyclophilin-like"/>
    <property type="match status" value="1"/>
</dbReference>
<dbReference type="SUPFAM" id="SSF50891">
    <property type="entry name" value="Cyclophilin-like"/>
    <property type="match status" value="1"/>
</dbReference>
<dbReference type="AlphaFoldDB" id="A0A0R1PNF1"/>
<dbReference type="InterPro" id="IPR052708">
    <property type="entry name" value="PxpC"/>
</dbReference>
<dbReference type="InterPro" id="IPR003778">
    <property type="entry name" value="CT_A_B"/>
</dbReference>
<dbReference type="OrthoDB" id="9782422at2"/>
<dbReference type="Pfam" id="PF02626">
    <property type="entry name" value="CT_A_B"/>
    <property type="match status" value="1"/>
</dbReference>